<feature type="compositionally biased region" description="Polar residues" evidence="9">
    <location>
        <begin position="537"/>
        <end position="548"/>
    </location>
</feature>
<dbReference type="KEGG" id="tact:SG35_029560"/>
<evidence type="ECO:0000256" key="2">
    <source>
        <dbReference type="ARBA" id="ARBA00022670"/>
    </source>
</evidence>
<dbReference type="EMBL" id="CP059736">
    <property type="protein sequence ID" value="WDE02554.1"/>
    <property type="molecule type" value="Genomic_DNA"/>
</dbReference>
<evidence type="ECO:0000256" key="7">
    <source>
        <dbReference type="ARBA" id="ARBA00023049"/>
    </source>
</evidence>
<dbReference type="InterPro" id="IPR007280">
    <property type="entry name" value="Peptidase_C_arc/bac"/>
</dbReference>
<feature type="domain" description="Peptidase C-terminal archaeal/bacterial" evidence="11">
    <location>
        <begin position="388"/>
        <end position="455"/>
    </location>
</feature>
<keyword evidence="2" id="KW-0645">Protease</keyword>
<dbReference type="Gene3D" id="2.60.120.380">
    <property type="match status" value="2"/>
</dbReference>
<proteinExistence type="inferred from homology"/>
<dbReference type="Pfam" id="PF05572">
    <property type="entry name" value="Peptidase_M43"/>
    <property type="match status" value="1"/>
</dbReference>
<keyword evidence="14" id="KW-1185">Reference proteome</keyword>
<comment type="similarity">
    <text evidence="1">Belongs to the peptidase M43B family.</text>
</comment>
<reference evidence="13 14" key="1">
    <citation type="journal article" date="2015" name="Genome Announc.">
        <title>Draft Genome Sequences of Marine Isolates of Thalassomonas viridans and Thalassomonas actiniarum.</title>
        <authorList>
            <person name="Olonade I."/>
            <person name="van Zyl L.J."/>
            <person name="Trindade M."/>
        </authorList>
    </citation>
    <scope>NUCLEOTIDE SEQUENCE [LARGE SCALE GENOMIC DNA]</scope>
    <source>
        <strain evidence="13 14">A5K-106</strain>
    </source>
</reference>
<name>A0AAE9YY84_9GAMM</name>
<keyword evidence="8" id="KW-1015">Disulfide bond</keyword>
<dbReference type="InterPro" id="IPR024079">
    <property type="entry name" value="MetalloPept_cat_dom_sf"/>
</dbReference>
<evidence type="ECO:0000256" key="5">
    <source>
        <dbReference type="ARBA" id="ARBA00022801"/>
    </source>
</evidence>
<reference evidence="13 14" key="2">
    <citation type="journal article" date="2022" name="Mar. Drugs">
        <title>Bioassay-Guided Fractionation Leads to the Detection of Cholic Acid Generated by the Rare Thalassomonas sp.</title>
        <authorList>
            <person name="Pheiffer F."/>
            <person name="Schneider Y.K."/>
            <person name="Hansen E.H."/>
            <person name="Andersen J.H."/>
            <person name="Isaksson J."/>
            <person name="Busche T."/>
            <person name="R C."/>
            <person name="Kalinowski J."/>
            <person name="Zyl L.V."/>
            <person name="Trindade M."/>
        </authorList>
    </citation>
    <scope>NUCLEOTIDE SEQUENCE [LARGE SCALE GENOMIC DNA]</scope>
    <source>
        <strain evidence="13 14">A5K-106</strain>
    </source>
</reference>
<evidence type="ECO:0000259" key="11">
    <source>
        <dbReference type="Pfam" id="PF04151"/>
    </source>
</evidence>
<accession>A0AAE9YY84</accession>
<dbReference type="RefSeq" id="WP_084692684.1">
    <property type="nucleotide sequence ID" value="NZ_CP059736.1"/>
</dbReference>
<dbReference type="Pfam" id="PF04151">
    <property type="entry name" value="PPC"/>
    <property type="match status" value="1"/>
</dbReference>
<protein>
    <submittedName>
        <fullName evidence="13">Pre-peptidase C-terminal domain-containing protein</fullName>
    </submittedName>
</protein>
<feature type="domain" description="Peptidase M43 pregnancy-associated plasma-A" evidence="12">
    <location>
        <begin position="184"/>
        <end position="338"/>
    </location>
</feature>
<evidence type="ECO:0000256" key="3">
    <source>
        <dbReference type="ARBA" id="ARBA00022723"/>
    </source>
</evidence>
<evidence type="ECO:0000256" key="9">
    <source>
        <dbReference type="SAM" id="MobiDB-lite"/>
    </source>
</evidence>
<dbReference type="GO" id="GO:0006508">
    <property type="term" value="P:proteolysis"/>
    <property type="evidence" value="ECO:0007669"/>
    <property type="project" value="UniProtKB-KW"/>
</dbReference>
<dbReference type="Gene3D" id="3.40.390.10">
    <property type="entry name" value="Collagenase (Catalytic Domain)"/>
    <property type="match status" value="1"/>
</dbReference>
<keyword evidence="4 10" id="KW-0732">Signal</keyword>
<dbReference type="GO" id="GO:0008237">
    <property type="term" value="F:metallopeptidase activity"/>
    <property type="evidence" value="ECO:0007669"/>
    <property type="project" value="UniProtKB-KW"/>
</dbReference>
<keyword evidence="5" id="KW-0378">Hydrolase</keyword>
<dbReference type="PANTHER" id="PTHR47466">
    <property type="match status" value="1"/>
</dbReference>
<evidence type="ECO:0000256" key="6">
    <source>
        <dbReference type="ARBA" id="ARBA00022833"/>
    </source>
</evidence>
<dbReference type="InterPro" id="IPR008754">
    <property type="entry name" value="Peptidase_M43"/>
</dbReference>
<evidence type="ECO:0000256" key="10">
    <source>
        <dbReference type="SAM" id="SignalP"/>
    </source>
</evidence>
<evidence type="ECO:0000256" key="1">
    <source>
        <dbReference type="ARBA" id="ARBA00008721"/>
    </source>
</evidence>
<dbReference type="SUPFAM" id="SSF55486">
    <property type="entry name" value="Metalloproteases ('zincins'), catalytic domain"/>
    <property type="match status" value="1"/>
</dbReference>
<keyword evidence="3" id="KW-0479">Metal-binding</keyword>
<evidence type="ECO:0000256" key="4">
    <source>
        <dbReference type="ARBA" id="ARBA00022729"/>
    </source>
</evidence>
<evidence type="ECO:0000313" key="13">
    <source>
        <dbReference type="EMBL" id="WDE02554.1"/>
    </source>
</evidence>
<evidence type="ECO:0000313" key="14">
    <source>
        <dbReference type="Proteomes" id="UP000032568"/>
    </source>
</evidence>
<organism evidence="13 14">
    <name type="scientific">Thalassomonas actiniarum</name>
    <dbReference type="NCBI Taxonomy" id="485447"/>
    <lineage>
        <taxon>Bacteria</taxon>
        <taxon>Pseudomonadati</taxon>
        <taxon>Pseudomonadota</taxon>
        <taxon>Gammaproteobacteria</taxon>
        <taxon>Alteromonadales</taxon>
        <taxon>Colwelliaceae</taxon>
        <taxon>Thalassomonas</taxon>
    </lineage>
</organism>
<keyword evidence="6" id="KW-0862">Zinc</keyword>
<dbReference type="AlphaFoldDB" id="A0AAE9YY84"/>
<dbReference type="Proteomes" id="UP000032568">
    <property type="component" value="Chromosome pTact"/>
</dbReference>
<feature type="region of interest" description="Disordered" evidence="9">
    <location>
        <begin position="526"/>
        <end position="548"/>
    </location>
</feature>
<keyword evidence="7" id="KW-0482">Metalloprotease</keyword>
<gene>
    <name evidence="13" type="ORF">SG35_029560</name>
</gene>
<evidence type="ECO:0000256" key="8">
    <source>
        <dbReference type="ARBA" id="ARBA00023157"/>
    </source>
</evidence>
<dbReference type="PANTHER" id="PTHR47466:SF1">
    <property type="entry name" value="METALLOPROTEASE MEP1 (AFU_ORTHOLOGUE AFUA_1G07730)-RELATED"/>
    <property type="match status" value="1"/>
</dbReference>
<dbReference type="GO" id="GO:0046872">
    <property type="term" value="F:metal ion binding"/>
    <property type="evidence" value="ECO:0007669"/>
    <property type="project" value="UniProtKB-KW"/>
</dbReference>
<evidence type="ECO:0000259" key="12">
    <source>
        <dbReference type="Pfam" id="PF05572"/>
    </source>
</evidence>
<feature type="signal peptide" evidence="10">
    <location>
        <begin position="1"/>
        <end position="22"/>
    </location>
</feature>
<sequence length="573" mass="61796">MINKKRTLMSAAMLVATSYTQAAQFGHQEVAPQHCNASDVNALHYKNHPAALKEAIERRKNIAEISRSRAGKQTEKAAVSATSDNTPISVNAITTDPSYIIPVVFHVYGTVHNGDTVDDAVIKDALLRTNEDFQGQAPDFDEIDSEFSDLKDTLSVEFRLATLDPNGNPTSGIIYYPASSGAGNYSSSDVRDDHWDNYKYMNVYIQNDLYGDGVTNNSGVAWYPDTTMSNDGLARVVYNGAYLGDNTDENFRSVLTHEFGHFLDLIHTFEGGCSSRNVNQCTSTGDEVCDTPQQDNSDMQGGALNCQGEVINWQNFMAYSDQYANYTKDQVDRMLNAMTVPSRASLWSQANLIATGTANDSGIDEEIVLFNGSNEFISATGTGQVLAYIDVPPGSSNLEISISGSSGDADLYVNRGSYSSSSSADCFLNIGGSNETCNESEFGPTQADRYYVVVKGYNNSSFDNVTLQASYDNGSGNGTVTSFDVNVGDGSYQYFEVELPPGATSLVAELDKNGGTAMLMLKEGAQPSGRDYDLRDTSGSQVTMNNPASGSWHIAVRGRADGVSNGTLTVTVN</sequence>
<feature type="chain" id="PRO_5042099373" evidence="10">
    <location>
        <begin position="23"/>
        <end position="573"/>
    </location>
</feature>